<reference evidence="9 10" key="2">
    <citation type="submission" date="2013-02" db="EMBL/GenBank/DDBJ databases">
        <title>The Genome Sequence of Plasmodium falciparum Vietnam Oak-Knoll (FVO).</title>
        <authorList>
            <consortium name="The Broad Institute Genome Sequencing Platform"/>
            <consortium name="The Broad Institute Genome Sequencing Center for Infectious Disease"/>
            <person name="Neafsey D."/>
            <person name="Cheeseman I."/>
            <person name="Volkman S."/>
            <person name="Adams J."/>
            <person name="Walker B."/>
            <person name="Young S.K."/>
            <person name="Zeng Q."/>
            <person name="Gargeya S."/>
            <person name="Fitzgerald M."/>
            <person name="Haas B."/>
            <person name="Abouelleil A."/>
            <person name="Alvarado L."/>
            <person name="Arachchi H.M."/>
            <person name="Berlin A.M."/>
            <person name="Chapman S.B."/>
            <person name="Dewar J."/>
            <person name="Goldberg J."/>
            <person name="Griggs A."/>
            <person name="Gujja S."/>
            <person name="Hansen M."/>
            <person name="Howarth C."/>
            <person name="Imamovic A."/>
            <person name="Larimer J."/>
            <person name="McCowan C."/>
            <person name="Murphy C."/>
            <person name="Neiman D."/>
            <person name="Pearson M."/>
            <person name="Priest M."/>
            <person name="Roberts A."/>
            <person name="Saif S."/>
            <person name="Shea T."/>
            <person name="Sisk P."/>
            <person name="Sykes S."/>
            <person name="Wortman J."/>
            <person name="Nusbaum C."/>
            <person name="Birren B."/>
        </authorList>
    </citation>
    <scope>NUCLEOTIDE SEQUENCE [LARGE SCALE GENOMIC DNA]</scope>
    <source>
        <strain evidence="10">Vietnam Oak-Knoll (FVO)</strain>
    </source>
</reference>
<evidence type="ECO:0000256" key="6">
    <source>
        <dbReference type="ARBA" id="ARBA00022989"/>
    </source>
</evidence>
<sequence>MSRWDFSLKKNEQKNENILEPFGYKFVNEAKNIYGNGDSYLKTEKNINTLNKLNKSNNKKSDTVEINKKLLHKAAWGICVNSFKGLLMNLFVMFMSGGASGIFGIIFIVYSIYNILKSLININDVFKTVENNKTEKFLLQKICFFIMNCLVLLYIMSVCSNSGLLPIRSGDYFYFIPHQKIKQKGVASMF</sequence>
<dbReference type="InterPro" id="IPR009445">
    <property type="entry name" value="TMEM85/Emc4"/>
</dbReference>
<dbReference type="PIRSF" id="PIRSF017207">
    <property type="entry name" value="UCP017207_TM-p85"/>
    <property type="match status" value="1"/>
</dbReference>
<evidence type="ECO:0000313" key="9">
    <source>
        <dbReference type="EMBL" id="ETW16146.1"/>
    </source>
</evidence>
<dbReference type="Proteomes" id="UP000030690">
    <property type="component" value="Unassembled WGS sequence"/>
</dbReference>
<name>A0A024UZZ8_PLAFA</name>
<keyword evidence="6 8" id="KW-1133">Transmembrane helix</keyword>
<keyword evidence="4 8" id="KW-0812">Transmembrane</keyword>
<evidence type="ECO:0000256" key="2">
    <source>
        <dbReference type="ARBA" id="ARBA00007715"/>
    </source>
</evidence>
<gene>
    <name evidence="9" type="ORF">PFFVO_04977</name>
</gene>
<comment type="similarity">
    <text evidence="2">Belongs to the EMC4 family.</text>
</comment>
<dbReference type="PANTHER" id="PTHR19315">
    <property type="entry name" value="ER MEMBRANE PROTEIN COMPLEX SUBUNIT 4"/>
    <property type="match status" value="1"/>
</dbReference>
<feature type="transmembrane region" description="Helical" evidence="8">
    <location>
        <begin position="90"/>
        <end position="116"/>
    </location>
</feature>
<evidence type="ECO:0000256" key="3">
    <source>
        <dbReference type="ARBA" id="ARBA00020820"/>
    </source>
</evidence>
<organism evidence="9 10">
    <name type="scientific">Plasmodium falciparum Vietnam Oak-Knoll</name>
    <name type="common">FVO</name>
    <dbReference type="NCBI Taxonomy" id="1036723"/>
    <lineage>
        <taxon>Eukaryota</taxon>
        <taxon>Sar</taxon>
        <taxon>Alveolata</taxon>
        <taxon>Apicomplexa</taxon>
        <taxon>Aconoidasida</taxon>
        <taxon>Haemosporida</taxon>
        <taxon>Plasmodiidae</taxon>
        <taxon>Plasmodium</taxon>
        <taxon>Plasmodium (Laverania)</taxon>
    </lineage>
</organism>
<evidence type="ECO:0000313" key="10">
    <source>
        <dbReference type="Proteomes" id="UP000030690"/>
    </source>
</evidence>
<reference evidence="9 10" key="1">
    <citation type="submission" date="2013-02" db="EMBL/GenBank/DDBJ databases">
        <title>The Genome Annotation of Plasmodium falciparum Vietnam Oak-Knoll (FVO).</title>
        <authorList>
            <consortium name="The Broad Institute Genome Sequencing Platform"/>
            <consortium name="The Broad Institute Genome Sequencing Center for Infectious Disease"/>
            <person name="Neafsey D."/>
            <person name="Hoffman S."/>
            <person name="Volkman S."/>
            <person name="Rosenthal P."/>
            <person name="Walker B."/>
            <person name="Young S.K."/>
            <person name="Zeng Q."/>
            <person name="Gargeya S."/>
            <person name="Fitzgerald M."/>
            <person name="Haas B."/>
            <person name="Abouelleil A."/>
            <person name="Allen A.W."/>
            <person name="Alvarado L."/>
            <person name="Arachchi H.M."/>
            <person name="Berlin A.M."/>
            <person name="Chapman S.B."/>
            <person name="Gainer-Dewar J."/>
            <person name="Goldberg J."/>
            <person name="Griggs A."/>
            <person name="Gujja S."/>
            <person name="Hansen M."/>
            <person name="Howarth C."/>
            <person name="Imamovic A."/>
            <person name="Ireland A."/>
            <person name="Larimer J."/>
            <person name="McCowan C."/>
            <person name="Murphy C."/>
            <person name="Pearson M."/>
            <person name="Poon T.W."/>
            <person name="Priest M."/>
            <person name="Roberts A."/>
            <person name="Saif S."/>
            <person name="Shea T."/>
            <person name="Sisk P."/>
            <person name="Sykes S."/>
            <person name="Wortman J."/>
            <person name="Nusbaum C."/>
            <person name="Birren B."/>
        </authorList>
    </citation>
    <scope>NUCLEOTIDE SEQUENCE [LARGE SCALE GENOMIC DNA]</scope>
    <source>
        <strain evidence="10">Vietnam Oak-Knoll (FVO)</strain>
    </source>
</reference>
<evidence type="ECO:0000256" key="5">
    <source>
        <dbReference type="ARBA" id="ARBA00022824"/>
    </source>
</evidence>
<dbReference type="Pfam" id="PF06417">
    <property type="entry name" value="EMC4"/>
    <property type="match status" value="1"/>
</dbReference>
<proteinExistence type="inferred from homology"/>
<evidence type="ECO:0000256" key="1">
    <source>
        <dbReference type="ARBA" id="ARBA00004477"/>
    </source>
</evidence>
<comment type="subcellular location">
    <subcellularLocation>
        <location evidence="1">Endoplasmic reticulum membrane</location>
        <topology evidence="1">Multi-pass membrane protein</topology>
    </subcellularLocation>
</comment>
<keyword evidence="5" id="KW-0256">Endoplasmic reticulum</keyword>
<protein>
    <recommendedName>
        <fullName evidence="3">ER membrane protein complex subunit 4</fullName>
    </recommendedName>
</protein>
<accession>A0A024UZZ8</accession>
<evidence type="ECO:0000256" key="7">
    <source>
        <dbReference type="ARBA" id="ARBA00023136"/>
    </source>
</evidence>
<evidence type="ECO:0000256" key="8">
    <source>
        <dbReference type="SAM" id="Phobius"/>
    </source>
</evidence>
<keyword evidence="7 8" id="KW-0472">Membrane</keyword>
<dbReference type="GO" id="GO:0005789">
    <property type="term" value="C:endoplasmic reticulum membrane"/>
    <property type="evidence" value="ECO:0007669"/>
    <property type="project" value="UniProtKB-SubCell"/>
</dbReference>
<dbReference type="EMBL" id="KI925148">
    <property type="protein sequence ID" value="ETW16146.1"/>
    <property type="molecule type" value="Genomic_DNA"/>
</dbReference>
<feature type="transmembrane region" description="Helical" evidence="8">
    <location>
        <begin position="137"/>
        <end position="156"/>
    </location>
</feature>
<evidence type="ECO:0000256" key="4">
    <source>
        <dbReference type="ARBA" id="ARBA00022692"/>
    </source>
</evidence>
<dbReference type="OrthoDB" id="369569at2759"/>
<dbReference type="AlphaFoldDB" id="A0A024UZZ8"/>